<protein>
    <submittedName>
        <fullName evidence="6">Predicted Fe2+/Mn2+ transporter, VIT1/CCC1 family</fullName>
    </submittedName>
</protein>
<proteinExistence type="predicted"/>
<dbReference type="RefSeq" id="WP_103912218.1">
    <property type="nucleotide sequence ID" value="NZ_FNUS01000001.1"/>
</dbReference>
<dbReference type="PANTHER" id="PTHR31851">
    <property type="entry name" value="FE(2+)/MN(2+) TRANSPORTER PCL1"/>
    <property type="match status" value="1"/>
</dbReference>
<keyword evidence="7" id="KW-1185">Reference proteome</keyword>
<evidence type="ECO:0000256" key="1">
    <source>
        <dbReference type="ARBA" id="ARBA00004127"/>
    </source>
</evidence>
<keyword evidence="3 5" id="KW-1133">Transmembrane helix</keyword>
<dbReference type="GO" id="GO:0005384">
    <property type="term" value="F:manganese ion transmembrane transporter activity"/>
    <property type="evidence" value="ECO:0007669"/>
    <property type="project" value="InterPro"/>
</dbReference>
<evidence type="ECO:0000256" key="4">
    <source>
        <dbReference type="ARBA" id="ARBA00023136"/>
    </source>
</evidence>
<dbReference type="InterPro" id="IPR008217">
    <property type="entry name" value="Ccc1_fam"/>
</dbReference>
<organism evidence="6 7">
    <name type="scientific">Halpernia humi</name>
    <dbReference type="NCBI Taxonomy" id="493375"/>
    <lineage>
        <taxon>Bacteria</taxon>
        <taxon>Pseudomonadati</taxon>
        <taxon>Bacteroidota</taxon>
        <taxon>Flavobacteriia</taxon>
        <taxon>Flavobacteriales</taxon>
        <taxon>Weeksellaceae</taxon>
        <taxon>Chryseobacterium group</taxon>
        <taxon>Halpernia</taxon>
    </lineage>
</organism>
<keyword evidence="4 5" id="KW-0472">Membrane</keyword>
<dbReference type="CDD" id="cd02432">
    <property type="entry name" value="Nodulin-21_like_1"/>
    <property type="match status" value="1"/>
</dbReference>
<gene>
    <name evidence="6" type="ORF">SAMN05421847_0158</name>
</gene>
<comment type="subcellular location">
    <subcellularLocation>
        <location evidence="1">Endomembrane system</location>
        <topology evidence="1">Multi-pass membrane protein</topology>
    </subcellularLocation>
</comment>
<evidence type="ECO:0000313" key="7">
    <source>
        <dbReference type="Proteomes" id="UP000236738"/>
    </source>
</evidence>
<evidence type="ECO:0000256" key="2">
    <source>
        <dbReference type="ARBA" id="ARBA00022692"/>
    </source>
</evidence>
<name>A0A1H5SKR3_9FLAO</name>
<dbReference type="EMBL" id="FNUS01000001">
    <property type="protein sequence ID" value="SEF50347.1"/>
    <property type="molecule type" value="Genomic_DNA"/>
</dbReference>
<evidence type="ECO:0000256" key="3">
    <source>
        <dbReference type="ARBA" id="ARBA00022989"/>
    </source>
</evidence>
<dbReference type="GO" id="GO:0012505">
    <property type="term" value="C:endomembrane system"/>
    <property type="evidence" value="ECO:0007669"/>
    <property type="project" value="UniProtKB-SubCell"/>
</dbReference>
<feature type="transmembrane region" description="Helical" evidence="5">
    <location>
        <begin position="149"/>
        <end position="171"/>
    </location>
</feature>
<evidence type="ECO:0000313" key="6">
    <source>
        <dbReference type="EMBL" id="SEF50347.1"/>
    </source>
</evidence>
<feature type="transmembrane region" description="Helical" evidence="5">
    <location>
        <begin position="206"/>
        <end position="228"/>
    </location>
</feature>
<feature type="transmembrane region" description="Helical" evidence="5">
    <location>
        <begin position="20"/>
        <end position="42"/>
    </location>
</feature>
<keyword evidence="2 5" id="KW-0812">Transmembrane</keyword>
<reference evidence="7" key="1">
    <citation type="submission" date="2016-10" db="EMBL/GenBank/DDBJ databases">
        <authorList>
            <person name="Varghese N."/>
            <person name="Submissions S."/>
        </authorList>
    </citation>
    <scope>NUCLEOTIDE SEQUENCE [LARGE SCALE GENOMIC DNA]</scope>
    <source>
        <strain evidence="7">DSM 21580</strain>
    </source>
</reference>
<dbReference type="Proteomes" id="UP000236738">
    <property type="component" value="Unassembled WGS sequence"/>
</dbReference>
<dbReference type="GO" id="GO:0030026">
    <property type="term" value="P:intracellular manganese ion homeostasis"/>
    <property type="evidence" value="ECO:0007669"/>
    <property type="project" value="InterPro"/>
</dbReference>
<dbReference type="Pfam" id="PF01988">
    <property type="entry name" value="VIT1"/>
    <property type="match status" value="1"/>
</dbReference>
<dbReference type="OrthoDB" id="188924at2"/>
<feature type="transmembrane region" description="Helical" evidence="5">
    <location>
        <begin position="48"/>
        <end position="66"/>
    </location>
</feature>
<sequence>MKEEIQFEDHFINRSNWIRAAVLGANDGILSVASIAVGVAAAGSSREILVLASLAGLVAGVFAMAAGEFVSVSSQADIENADLKREAKELEEMPELEMRELAKIYQKRGLTEDLSLQVAQQLHDHDALGAHARDELGINEIMKAQPFQAAFASGAAFTAGGILPLLVSIFIPLNHMMYYQYGFALLFLAVLGYLSARGGGSHILNAVLRIVIWGTLAMLASAFAGYIFGVNVG</sequence>
<feature type="transmembrane region" description="Helical" evidence="5">
    <location>
        <begin position="177"/>
        <end position="194"/>
    </location>
</feature>
<dbReference type="AlphaFoldDB" id="A0A1H5SKR3"/>
<accession>A0A1H5SKR3</accession>
<evidence type="ECO:0000256" key="5">
    <source>
        <dbReference type="SAM" id="Phobius"/>
    </source>
</evidence>